<sequence>MPSSLELVEKLLKNEQANRTLYTQLRNSLDDPRYIRVAENLETLQARQINMLNRLLDVLEDEAPPPPKDRYYAEHILQPGETLRALAIKYDTSVSKIRALNPGLSDNPQAGQVITLPIEIPKPPARHIKYYVRPGDSLYTISQRYNTDIDTLVELNNIADPDVIFPGRILIIPRT</sequence>
<dbReference type="PROSITE" id="PS51782">
    <property type="entry name" value="LYSM"/>
    <property type="match status" value="2"/>
</dbReference>
<protein>
    <submittedName>
        <fullName evidence="2">LysM domain-containing protein</fullName>
    </submittedName>
</protein>
<organism evidence="2 3">
    <name type="scientific">Orenia metallireducens</name>
    <dbReference type="NCBI Taxonomy" id="1413210"/>
    <lineage>
        <taxon>Bacteria</taxon>
        <taxon>Bacillati</taxon>
        <taxon>Bacillota</taxon>
        <taxon>Clostridia</taxon>
        <taxon>Halanaerobiales</taxon>
        <taxon>Halobacteroidaceae</taxon>
        <taxon>Orenia</taxon>
    </lineage>
</organism>
<dbReference type="STRING" id="1413210.U472_02630"/>
<dbReference type="SMART" id="SM00257">
    <property type="entry name" value="LysM"/>
    <property type="match status" value="2"/>
</dbReference>
<feature type="domain" description="LysM" evidence="1">
    <location>
        <begin position="128"/>
        <end position="172"/>
    </location>
</feature>
<dbReference type="Proteomes" id="UP000219573">
    <property type="component" value="Unassembled WGS sequence"/>
</dbReference>
<evidence type="ECO:0000259" key="1">
    <source>
        <dbReference type="PROSITE" id="PS51782"/>
    </source>
</evidence>
<keyword evidence="3" id="KW-1185">Reference proteome</keyword>
<dbReference type="InterPro" id="IPR018392">
    <property type="entry name" value="LysM"/>
</dbReference>
<evidence type="ECO:0000313" key="2">
    <source>
        <dbReference type="EMBL" id="SNY27616.1"/>
    </source>
</evidence>
<reference evidence="3" key="1">
    <citation type="submission" date="2017-09" db="EMBL/GenBank/DDBJ databases">
        <authorList>
            <person name="Varghese N."/>
            <person name="Submissions S."/>
        </authorList>
    </citation>
    <scope>NUCLEOTIDE SEQUENCE [LARGE SCALE GENOMIC DNA]</scope>
    <source>
        <strain evidence="3">MSL47</strain>
    </source>
</reference>
<gene>
    <name evidence="2" type="ORF">SAMN06265827_11155</name>
</gene>
<evidence type="ECO:0000313" key="3">
    <source>
        <dbReference type="Proteomes" id="UP000219573"/>
    </source>
</evidence>
<proteinExistence type="predicted"/>
<feature type="domain" description="LysM" evidence="1">
    <location>
        <begin position="73"/>
        <end position="116"/>
    </location>
</feature>
<dbReference type="PANTHER" id="PTHR33734:SF22">
    <property type="entry name" value="MEMBRANE-BOUND LYTIC MUREIN TRANSGLYCOSYLASE D"/>
    <property type="match status" value="1"/>
</dbReference>
<name>A0A285GYK2_9FIRM</name>
<dbReference type="EMBL" id="OBDZ01000011">
    <property type="protein sequence ID" value="SNY27616.1"/>
    <property type="molecule type" value="Genomic_DNA"/>
</dbReference>
<dbReference type="InterPro" id="IPR036779">
    <property type="entry name" value="LysM_dom_sf"/>
</dbReference>
<dbReference type="CDD" id="cd00118">
    <property type="entry name" value="LysM"/>
    <property type="match status" value="2"/>
</dbReference>
<accession>A0A285GYK2</accession>
<dbReference type="PANTHER" id="PTHR33734">
    <property type="entry name" value="LYSM DOMAIN-CONTAINING GPI-ANCHORED PROTEIN 2"/>
    <property type="match status" value="1"/>
</dbReference>
<dbReference type="Pfam" id="PF01476">
    <property type="entry name" value="LysM"/>
    <property type="match status" value="2"/>
</dbReference>
<dbReference type="OrthoDB" id="9811296at2"/>
<dbReference type="RefSeq" id="WP_097017729.1">
    <property type="nucleotide sequence ID" value="NZ_OBDZ01000011.1"/>
</dbReference>
<dbReference type="SUPFAM" id="SSF54106">
    <property type="entry name" value="LysM domain"/>
    <property type="match status" value="2"/>
</dbReference>
<dbReference type="Gene3D" id="3.10.350.10">
    <property type="entry name" value="LysM domain"/>
    <property type="match status" value="2"/>
</dbReference>
<dbReference type="AlphaFoldDB" id="A0A285GYK2"/>